<protein>
    <submittedName>
        <fullName evidence="3">Uncharacterized protein</fullName>
    </submittedName>
</protein>
<name>A0A286AL30_9PROT</name>
<dbReference type="AlphaFoldDB" id="A0A286AL30"/>
<evidence type="ECO:0000256" key="2">
    <source>
        <dbReference type="SAM" id="Phobius"/>
    </source>
</evidence>
<proteinExistence type="predicted"/>
<gene>
    <name evidence="3" type="ORF">SAMN06297164_3529</name>
</gene>
<evidence type="ECO:0000313" key="4">
    <source>
        <dbReference type="Proteomes" id="UP000219335"/>
    </source>
</evidence>
<evidence type="ECO:0000313" key="3">
    <source>
        <dbReference type="EMBL" id="SOD22618.1"/>
    </source>
</evidence>
<sequence>MATEIEVAKYQFQSWARRGIAAQINELDTLGNPAATLPVNERASVSIGVSINGSPETPKNFALIGPGDIIGLVREQVVRTEPRIGISNFEPNYLAFIEFYDEDLLWRFTPAKPDGERLRPWLFLMVLKKSELERDDQRLPLPAVTIKTKEALPPSDETWLFAHVHTEQDIGASELSDLEKYLKDLQKEITTDPDKIYCRLLSPRHLEPNQDYHAFLVPTFEVGRLAGLGLPTKGIPAQKPAWDVTTTSVELPFYYAWQFNTGEKADFESLVELLEPRILDTKVGIRSMDCSHPGFLQVDNKGIAKPGNPPLPAANPIIQGLEGALKTADTKSLPLPEDFAPNAFQDEMQILVNLPETIQADFSASAGSDEDFLNDPVVTAPFYGQNHARQHKTDKVLLDISKSGWYHDLNRDPRTRVPAGFGTGVIQKNQEKFVQRAWQQVQKVYEGNRKIRFFLFFMEVSKNYSTQFFTQLAPAQLMALTSPIHAKIMGSPTTIRQQLIESRLKAPVFSPAFRRLVRPAGKLAQRLGAEGRPFDYSGLITELNEGRITPAPPRGVPDGIPSVDDLAKAIQPRSFPGWLRWLMRNSFWVFLTILFLLFLGGILTGAWALVGSLTFVAFIGYQWLSNQSNRADGADALTDPVKGQAALTSTPPQPTFNVELEGETARPPATPGATVGDDSVEARNFRRAAGELQDRLAVRIPEKPPLQAFDIANGHAKIARAIHPYVAYPLRLSALVFLPNLSFSKPEEIVDAMAHPDFEEAMYAYLIDINKELLIPNLHLIPPNTISLLETNPKFIESYMVGLNHEMGRELLWREYPTDLRGSYFRQFWEPEVVSNPNTPANSEQLKDITKIHTWQPTSILGIHKPERLYVDVQPGEKQLVLVIRGELIKRYNNIVIYAQKALDDGKGNKVIKISDLTTEEYTKQIKFSRPITKTIDPDLKFYSFDLTTKKALGEIESHDFPNDKNGWFFVILEAPGEPRFGMDISYEMVQDTDDDPTNNPADTWDNLAWNLFGASEPAFVKRSPTPRWPRPSKPGVRNEDLENPQHQWGTSSAQMAYALFQTPVMVAVHATEMLPPELLPKE</sequence>
<keyword evidence="2" id="KW-1133">Transmembrane helix</keyword>
<reference evidence="3 4" key="1">
    <citation type="submission" date="2017-09" db="EMBL/GenBank/DDBJ databases">
        <authorList>
            <person name="Ehlers B."/>
            <person name="Leendertz F.H."/>
        </authorList>
    </citation>
    <scope>NUCLEOTIDE SEQUENCE [LARGE SCALE GENOMIC DNA]</scope>
    <source>
        <strain evidence="3 4">Nm42</strain>
    </source>
</reference>
<dbReference type="Proteomes" id="UP000219335">
    <property type="component" value="Unassembled WGS sequence"/>
</dbReference>
<feature type="region of interest" description="Disordered" evidence="1">
    <location>
        <begin position="1021"/>
        <end position="1048"/>
    </location>
</feature>
<dbReference type="RefSeq" id="WP_097107511.1">
    <property type="nucleotide sequence ID" value="NZ_OCMU01000004.1"/>
</dbReference>
<evidence type="ECO:0000256" key="1">
    <source>
        <dbReference type="SAM" id="MobiDB-lite"/>
    </source>
</evidence>
<organism evidence="3 4">
    <name type="scientific">Nitrosomonas ureae</name>
    <dbReference type="NCBI Taxonomy" id="44577"/>
    <lineage>
        <taxon>Bacteria</taxon>
        <taxon>Pseudomonadati</taxon>
        <taxon>Pseudomonadota</taxon>
        <taxon>Betaproteobacteria</taxon>
        <taxon>Nitrosomonadales</taxon>
        <taxon>Nitrosomonadaceae</taxon>
        <taxon>Nitrosomonas</taxon>
    </lineage>
</organism>
<feature type="transmembrane region" description="Helical" evidence="2">
    <location>
        <begin position="578"/>
        <end position="599"/>
    </location>
</feature>
<keyword evidence="2" id="KW-0472">Membrane</keyword>
<dbReference type="EMBL" id="OCMU01000004">
    <property type="protein sequence ID" value="SOD22618.1"/>
    <property type="molecule type" value="Genomic_DNA"/>
</dbReference>
<keyword evidence="2" id="KW-0812">Transmembrane</keyword>
<accession>A0A286AL30</accession>